<gene>
    <name evidence="1" type="ORF">L2E82_45234</name>
</gene>
<evidence type="ECO:0000313" key="2">
    <source>
        <dbReference type="Proteomes" id="UP001055811"/>
    </source>
</evidence>
<accession>A0ACB8ZSN8</accession>
<proteinExistence type="predicted"/>
<protein>
    <submittedName>
        <fullName evidence="1">Uncharacterized protein</fullName>
    </submittedName>
</protein>
<name>A0ACB8ZSN8_CICIN</name>
<dbReference type="Proteomes" id="UP001055811">
    <property type="component" value="Linkage Group LG08"/>
</dbReference>
<evidence type="ECO:0000313" key="1">
    <source>
        <dbReference type="EMBL" id="KAI3700598.1"/>
    </source>
</evidence>
<reference evidence="2" key="1">
    <citation type="journal article" date="2022" name="Mol. Ecol. Resour.">
        <title>The genomes of chicory, endive, great burdock and yacon provide insights into Asteraceae palaeo-polyploidization history and plant inulin production.</title>
        <authorList>
            <person name="Fan W."/>
            <person name="Wang S."/>
            <person name="Wang H."/>
            <person name="Wang A."/>
            <person name="Jiang F."/>
            <person name="Liu H."/>
            <person name="Zhao H."/>
            <person name="Xu D."/>
            <person name="Zhang Y."/>
        </authorList>
    </citation>
    <scope>NUCLEOTIDE SEQUENCE [LARGE SCALE GENOMIC DNA]</scope>
    <source>
        <strain evidence="2">cv. Punajuju</strain>
    </source>
</reference>
<dbReference type="EMBL" id="CM042016">
    <property type="protein sequence ID" value="KAI3700598.1"/>
    <property type="molecule type" value="Genomic_DNA"/>
</dbReference>
<keyword evidence="2" id="KW-1185">Reference proteome</keyword>
<reference evidence="1 2" key="2">
    <citation type="journal article" date="2022" name="Mol. Ecol. Resour.">
        <title>The genomes of chicory, endive, great burdock and yacon provide insights into Asteraceae paleo-polyploidization history and plant inulin production.</title>
        <authorList>
            <person name="Fan W."/>
            <person name="Wang S."/>
            <person name="Wang H."/>
            <person name="Wang A."/>
            <person name="Jiang F."/>
            <person name="Liu H."/>
            <person name="Zhao H."/>
            <person name="Xu D."/>
            <person name="Zhang Y."/>
        </authorList>
    </citation>
    <scope>NUCLEOTIDE SEQUENCE [LARGE SCALE GENOMIC DNA]</scope>
    <source>
        <strain evidence="2">cv. Punajuju</strain>
        <tissue evidence="1">Leaves</tissue>
    </source>
</reference>
<comment type="caution">
    <text evidence="1">The sequence shown here is derived from an EMBL/GenBank/DDBJ whole genome shotgun (WGS) entry which is preliminary data.</text>
</comment>
<sequence length="272" mass="30615">MAVKNVHFYQDLVSYHHLRNCVLISLEALPSLRVLKVIGCGHGVLSSLVHVASSVTKLEISLIKGLSDEMWRGVIKNLVKVEEIRMIDCDEIRYLWESEAEAGKVLVNLRELEVRNCSNLVSLGEKEEDYGGSNLTSLRTLRVFNCKSLEHCSCPDSIESLTNWGCDSITSVSFPTGGGQKLKSVTIRDCKKLLEKELGIEEKTRVLIKSSMQMLQSIDIESWQNLKSITELKCPNLKKKSSIRGSYWDLVSLIPINEQKEKFCCLGILLNL</sequence>
<organism evidence="1 2">
    <name type="scientific">Cichorium intybus</name>
    <name type="common">Chicory</name>
    <dbReference type="NCBI Taxonomy" id="13427"/>
    <lineage>
        <taxon>Eukaryota</taxon>
        <taxon>Viridiplantae</taxon>
        <taxon>Streptophyta</taxon>
        <taxon>Embryophyta</taxon>
        <taxon>Tracheophyta</taxon>
        <taxon>Spermatophyta</taxon>
        <taxon>Magnoliopsida</taxon>
        <taxon>eudicotyledons</taxon>
        <taxon>Gunneridae</taxon>
        <taxon>Pentapetalae</taxon>
        <taxon>asterids</taxon>
        <taxon>campanulids</taxon>
        <taxon>Asterales</taxon>
        <taxon>Asteraceae</taxon>
        <taxon>Cichorioideae</taxon>
        <taxon>Cichorieae</taxon>
        <taxon>Cichoriinae</taxon>
        <taxon>Cichorium</taxon>
    </lineage>
</organism>